<protein>
    <submittedName>
        <fullName evidence="1">Uncharacterized protein</fullName>
    </submittedName>
</protein>
<organism evidence="1 2">
    <name type="scientific">Boothiomyces macroporosus</name>
    <dbReference type="NCBI Taxonomy" id="261099"/>
    <lineage>
        <taxon>Eukaryota</taxon>
        <taxon>Fungi</taxon>
        <taxon>Fungi incertae sedis</taxon>
        <taxon>Chytridiomycota</taxon>
        <taxon>Chytridiomycota incertae sedis</taxon>
        <taxon>Chytridiomycetes</taxon>
        <taxon>Rhizophydiales</taxon>
        <taxon>Terramycetaceae</taxon>
        <taxon>Boothiomyces</taxon>
    </lineage>
</organism>
<comment type="caution">
    <text evidence="1">The sequence shown here is derived from an EMBL/GenBank/DDBJ whole genome shotgun (WGS) entry which is preliminary data.</text>
</comment>
<proteinExistence type="predicted"/>
<dbReference type="EMBL" id="JADGKB010000014">
    <property type="protein sequence ID" value="KAJ3259968.1"/>
    <property type="molecule type" value="Genomic_DNA"/>
</dbReference>
<name>A0AAD5Y9U5_9FUNG</name>
<gene>
    <name evidence="1" type="ORF">HK103_001478</name>
</gene>
<accession>A0AAD5Y9U5</accession>
<keyword evidence="2" id="KW-1185">Reference proteome</keyword>
<dbReference type="AlphaFoldDB" id="A0AAD5Y9U5"/>
<reference evidence="1" key="1">
    <citation type="submission" date="2020-05" db="EMBL/GenBank/DDBJ databases">
        <title>Phylogenomic resolution of chytrid fungi.</title>
        <authorList>
            <person name="Stajich J.E."/>
            <person name="Amses K."/>
            <person name="Simmons R."/>
            <person name="Seto K."/>
            <person name="Myers J."/>
            <person name="Bonds A."/>
            <person name="Quandt C.A."/>
            <person name="Barry K."/>
            <person name="Liu P."/>
            <person name="Grigoriev I."/>
            <person name="Longcore J.E."/>
            <person name="James T.Y."/>
        </authorList>
    </citation>
    <scope>NUCLEOTIDE SEQUENCE</scope>
    <source>
        <strain evidence="1">PLAUS21</strain>
    </source>
</reference>
<evidence type="ECO:0000313" key="2">
    <source>
        <dbReference type="Proteomes" id="UP001210925"/>
    </source>
</evidence>
<dbReference type="Proteomes" id="UP001210925">
    <property type="component" value="Unassembled WGS sequence"/>
</dbReference>
<evidence type="ECO:0000313" key="1">
    <source>
        <dbReference type="EMBL" id="KAJ3259968.1"/>
    </source>
</evidence>
<sequence length="230" mass="25968">MNNQEFQFALPVPKIKVDSKSPQDAPQGLFMQNPQVQNVQQMQVQFQQNYQPQGLFMQNYDYNNFDYGLAVPNPNSNIITVPSPWIRVIDSPIGTPMMNTPMMTPMQSPYVGSPFLSPHEVPMGVGMNRNNFSNDITNWWNQPQTVVNTDRSFNDMLKDTLDAPNDPVEPSALTHLLAPNIDSSQTAVNEPKASVFPIDSTPDKKYWKTIKAGDQTLYQCPFPSCEKSNH</sequence>